<comment type="caution">
    <text evidence="1">The sequence shown here is derived from an EMBL/GenBank/DDBJ whole genome shotgun (WGS) entry which is preliminary data.</text>
</comment>
<gene>
    <name evidence="1" type="ORF">MVEN_00856900</name>
</gene>
<name>A0A8H7D130_9AGAR</name>
<dbReference type="AlphaFoldDB" id="A0A8H7D130"/>
<organism evidence="1 2">
    <name type="scientific">Mycena venus</name>
    <dbReference type="NCBI Taxonomy" id="2733690"/>
    <lineage>
        <taxon>Eukaryota</taxon>
        <taxon>Fungi</taxon>
        <taxon>Dikarya</taxon>
        <taxon>Basidiomycota</taxon>
        <taxon>Agaricomycotina</taxon>
        <taxon>Agaricomycetes</taxon>
        <taxon>Agaricomycetidae</taxon>
        <taxon>Agaricales</taxon>
        <taxon>Marasmiineae</taxon>
        <taxon>Mycenaceae</taxon>
        <taxon>Mycena</taxon>
    </lineage>
</organism>
<accession>A0A8H7D130</accession>
<dbReference type="EMBL" id="JACAZI010000006">
    <property type="protein sequence ID" value="KAF7358089.1"/>
    <property type="molecule type" value="Genomic_DNA"/>
</dbReference>
<dbReference type="Proteomes" id="UP000620124">
    <property type="component" value="Unassembled WGS sequence"/>
</dbReference>
<evidence type="ECO:0000313" key="1">
    <source>
        <dbReference type="EMBL" id="KAF7358089.1"/>
    </source>
</evidence>
<evidence type="ECO:0000313" key="2">
    <source>
        <dbReference type="Proteomes" id="UP000620124"/>
    </source>
</evidence>
<sequence length="430" mass="47456">MNMSSYNGTTNDDLSNYVLTAESYIQESLYYLPYVDGSTSIGLTGGTLYDVPKTNAATGTLTVDATAFNVTCNFLQNVTALRTAIQLSGQSELFLIFKGDEISQVETLLEPPQPGVISVSKSDEPNGFYYFYSSIPIVDSNNNTGGVVDLDPPRGSFDFNLSSLQCFRCFLSVVQQTALLDVETKKVVALYPELVKNTSVWHPGYPEQTFPTTGNPLFDEWESWYSNFPDSEAPRDVFGLTSSSLADLYLIKKLNLHPVNQTSIPSTVTLHDLENALSELVATMFWTIGHIAPTYQVQKNSTNGTFSLDDVKSPLVLLPGRNTTANEQSVKVRLDLNIIAVSIGLGGSVVLILLSLQHSLPRTRHEVEQDLPIDGTGLLHAIWLYRNHPELELLLEQVEDPTDYNLRQAGMVRTRLVGNRLSKTESPESS</sequence>
<reference evidence="1" key="1">
    <citation type="submission" date="2020-05" db="EMBL/GenBank/DDBJ databases">
        <title>Mycena genomes resolve the evolution of fungal bioluminescence.</title>
        <authorList>
            <person name="Tsai I.J."/>
        </authorList>
    </citation>
    <scope>NUCLEOTIDE SEQUENCE</scope>
    <source>
        <strain evidence="1">CCC161011</strain>
    </source>
</reference>
<protein>
    <submittedName>
        <fullName evidence="1">Uncharacterized protein</fullName>
    </submittedName>
</protein>
<proteinExistence type="predicted"/>
<dbReference type="OrthoDB" id="2644397at2759"/>
<keyword evidence="2" id="KW-1185">Reference proteome</keyword>